<dbReference type="PANTHER" id="PTHR13734">
    <property type="entry name" value="TRNA-NUCLEOTIDYLTRANSFERASE"/>
    <property type="match status" value="1"/>
</dbReference>
<dbReference type="GeneID" id="19237060"/>
<dbReference type="OMA" id="WQKFLDH"/>
<sequence>MAPTLSLDPPEKLLKDCLADCAQTIPPLQIRFAGGWVRDKLLGIQSNDIDAALSTLSGKDFGKIFQKFYEQHGAKYKETARDLGIGNTELNKIVLVEEDAEKSKHLAVAKMKLFGLEVDLVNLRTEVYASDSRTPVVQMGTAEEDALRRDATINALFYNIHTEQLEDFTGKGLDDMKNKLMRTPLDPYQTFRDDPLRVLRLIRFAARLDYNIDPAAQMAMKSPEIHQALKLKISRERVRAEITKALDGPRPAKALLYIHDLGLFSSCFADPAESNPPSPQNLPETYSHLGEILANDPLNQGLQLHQDSAAVPWLLAAYTPWASSKPEDAALAIKEGMKATVREAKLLTSAITNRRAISALVSQVSTPDNTTTRGTIGMSLRRWGASWGHQVLFALLCELQTDPAAPLRRYEAFLHRLGELGLDGTKALDEKHVVDGRKIKEILARGDKGGPANKFAADLVMEWQFDHPRAQVEECEEMVRRRRDEILGCEARMLEGKGGVAARKRSLEE</sequence>
<evidence type="ECO:0000259" key="6">
    <source>
        <dbReference type="Pfam" id="PF01743"/>
    </source>
</evidence>
<dbReference type="AlphaFoldDB" id="U1HXW7"/>
<dbReference type="GO" id="GO:0004810">
    <property type="term" value="F:CCA tRNA nucleotidyltransferase activity"/>
    <property type="evidence" value="ECO:0007669"/>
    <property type="project" value="EnsemblFungi"/>
</dbReference>
<keyword evidence="3" id="KW-0547">Nucleotide-binding</keyword>
<dbReference type="Gene3D" id="1.10.3090.10">
    <property type="entry name" value="cca-adding enzyme, domain 2"/>
    <property type="match status" value="1"/>
</dbReference>
<reference evidence="9" key="1">
    <citation type="journal article" date="2014" name="BMC Genomics">
        <title>Genome characteristics reveal the impact of lichenization on lichen-forming fungus Endocarpon pusillum Hedwig (Verrucariales, Ascomycota).</title>
        <authorList>
            <person name="Wang Y.-Y."/>
            <person name="Liu B."/>
            <person name="Zhang X.-Y."/>
            <person name="Zhou Q.-M."/>
            <person name="Zhang T."/>
            <person name="Li H."/>
            <person name="Yu Y.-F."/>
            <person name="Zhang X.-L."/>
            <person name="Hao X.-Y."/>
            <person name="Wang M."/>
            <person name="Wang L."/>
            <person name="Wei J.-C."/>
        </authorList>
    </citation>
    <scope>NUCLEOTIDE SEQUENCE [LARGE SCALE GENOMIC DNA]</scope>
    <source>
        <strain evidence="9">Z07020 / HMAS-L-300199</strain>
    </source>
</reference>
<dbReference type="HOGENOM" id="CLU_019592_2_0_1"/>
<protein>
    <recommendedName>
        <fullName evidence="10">Poly A polymerase head domain-containing protein</fullName>
    </recommendedName>
</protein>
<evidence type="ECO:0000256" key="4">
    <source>
        <dbReference type="ARBA" id="ARBA00022884"/>
    </source>
</evidence>
<dbReference type="Proteomes" id="UP000019373">
    <property type="component" value="Unassembled WGS sequence"/>
</dbReference>
<dbReference type="Pfam" id="PF12627">
    <property type="entry name" value="PolyA_pol_RNAbd"/>
    <property type="match status" value="1"/>
</dbReference>
<evidence type="ECO:0000256" key="3">
    <source>
        <dbReference type="ARBA" id="ARBA00022741"/>
    </source>
</evidence>
<comment type="similarity">
    <text evidence="1 5">Belongs to the tRNA nucleotidyltransferase/poly(A) polymerase family.</text>
</comment>
<dbReference type="GO" id="GO:0052929">
    <property type="term" value="F:ATP:3'-cytidine-cytidine-tRNA adenylyltransferase activity"/>
    <property type="evidence" value="ECO:0007669"/>
    <property type="project" value="EnsemblFungi"/>
</dbReference>
<evidence type="ECO:0000256" key="5">
    <source>
        <dbReference type="RuleBase" id="RU003953"/>
    </source>
</evidence>
<evidence type="ECO:0008006" key="10">
    <source>
        <dbReference type="Google" id="ProtNLM"/>
    </source>
</evidence>
<dbReference type="PANTHER" id="PTHR13734:SF5">
    <property type="entry name" value="CCA TRNA NUCLEOTIDYLTRANSFERASE, MITOCHONDRIAL"/>
    <property type="match status" value="1"/>
</dbReference>
<dbReference type="GO" id="GO:0001680">
    <property type="term" value="P:tRNA 3'-terminal CCA addition"/>
    <property type="evidence" value="ECO:0007669"/>
    <property type="project" value="EnsemblFungi"/>
</dbReference>
<name>U1HXW7_ENDPU</name>
<dbReference type="eggNOG" id="KOG2159">
    <property type="taxonomic scope" value="Eukaryota"/>
</dbReference>
<dbReference type="InterPro" id="IPR002646">
    <property type="entry name" value="PolA_pol_head_dom"/>
</dbReference>
<feature type="domain" description="Poly A polymerase head" evidence="6">
    <location>
        <begin position="31"/>
        <end position="182"/>
    </location>
</feature>
<evidence type="ECO:0000259" key="7">
    <source>
        <dbReference type="Pfam" id="PF12627"/>
    </source>
</evidence>
<dbReference type="CDD" id="cd05398">
    <property type="entry name" value="NT_ClassII-CCAase"/>
    <property type="match status" value="1"/>
</dbReference>
<gene>
    <name evidence="8" type="ORF">EPUS_02006</name>
</gene>
<dbReference type="GO" id="GO:0005759">
    <property type="term" value="C:mitochondrial matrix"/>
    <property type="evidence" value="ECO:0007669"/>
    <property type="project" value="EnsemblFungi"/>
</dbReference>
<keyword evidence="2 5" id="KW-0808">Transferase</keyword>
<dbReference type="EMBL" id="KE720882">
    <property type="protein sequence ID" value="ERF74319.1"/>
    <property type="molecule type" value="Genomic_DNA"/>
</dbReference>
<dbReference type="GO" id="GO:0052927">
    <property type="term" value="F:CC tRNA cytidylyltransferase activity"/>
    <property type="evidence" value="ECO:0007669"/>
    <property type="project" value="EnsemblFungi"/>
</dbReference>
<dbReference type="SUPFAM" id="SSF81891">
    <property type="entry name" value="Poly A polymerase C-terminal region-like"/>
    <property type="match status" value="1"/>
</dbReference>
<feature type="domain" description="tRNA nucleotidyltransferase/poly(A) polymerase RNA and SrmB- binding" evidence="7">
    <location>
        <begin position="232"/>
        <end position="267"/>
    </location>
</feature>
<evidence type="ECO:0000313" key="9">
    <source>
        <dbReference type="Proteomes" id="UP000019373"/>
    </source>
</evidence>
<evidence type="ECO:0000256" key="1">
    <source>
        <dbReference type="ARBA" id="ARBA00007265"/>
    </source>
</evidence>
<keyword evidence="4 5" id="KW-0694">RNA-binding</keyword>
<dbReference type="SUPFAM" id="SSF81301">
    <property type="entry name" value="Nucleotidyltransferase"/>
    <property type="match status" value="1"/>
</dbReference>
<dbReference type="GO" id="GO:0003723">
    <property type="term" value="F:RNA binding"/>
    <property type="evidence" value="ECO:0007669"/>
    <property type="project" value="UniProtKB-KW"/>
</dbReference>
<dbReference type="Gene3D" id="3.30.460.10">
    <property type="entry name" value="Beta Polymerase, domain 2"/>
    <property type="match status" value="1"/>
</dbReference>
<accession>U1HXW7</accession>
<evidence type="ECO:0000313" key="8">
    <source>
        <dbReference type="EMBL" id="ERF74319.1"/>
    </source>
</evidence>
<dbReference type="InterPro" id="IPR032828">
    <property type="entry name" value="PolyA_RNA-bd"/>
</dbReference>
<organism evidence="8 9">
    <name type="scientific">Endocarpon pusillum (strain Z07020 / HMAS-L-300199)</name>
    <name type="common">Lichen-forming fungus</name>
    <dbReference type="NCBI Taxonomy" id="1263415"/>
    <lineage>
        <taxon>Eukaryota</taxon>
        <taxon>Fungi</taxon>
        <taxon>Dikarya</taxon>
        <taxon>Ascomycota</taxon>
        <taxon>Pezizomycotina</taxon>
        <taxon>Eurotiomycetes</taxon>
        <taxon>Chaetothyriomycetidae</taxon>
        <taxon>Verrucariales</taxon>
        <taxon>Verrucariaceae</taxon>
        <taxon>Endocarpon</taxon>
    </lineage>
</organism>
<dbReference type="OrthoDB" id="445712at2759"/>
<dbReference type="Pfam" id="PF01743">
    <property type="entry name" value="PolyA_pol"/>
    <property type="match status" value="1"/>
</dbReference>
<keyword evidence="9" id="KW-1185">Reference proteome</keyword>
<proteinExistence type="inferred from homology"/>
<dbReference type="RefSeq" id="XP_007800029.1">
    <property type="nucleotide sequence ID" value="XM_007801838.1"/>
</dbReference>
<dbReference type="InterPro" id="IPR043519">
    <property type="entry name" value="NT_sf"/>
</dbReference>
<dbReference type="GO" id="GO:0000166">
    <property type="term" value="F:nucleotide binding"/>
    <property type="evidence" value="ECO:0007669"/>
    <property type="project" value="UniProtKB-KW"/>
</dbReference>
<evidence type="ECO:0000256" key="2">
    <source>
        <dbReference type="ARBA" id="ARBA00022679"/>
    </source>
</evidence>